<dbReference type="eggNOG" id="COG3525">
    <property type="taxonomic scope" value="Bacteria"/>
</dbReference>
<comment type="similarity">
    <text evidence="1">Belongs to the glycosyl hydrolase 20 family.</text>
</comment>
<dbReference type="PRINTS" id="PR00738">
    <property type="entry name" value="GLHYDRLASE20"/>
</dbReference>
<organism evidence="8 9">
    <name type="scientific">Bifidobacterium actinocoloniiforme DSM 22766</name>
    <dbReference type="NCBI Taxonomy" id="1437605"/>
    <lineage>
        <taxon>Bacteria</taxon>
        <taxon>Bacillati</taxon>
        <taxon>Actinomycetota</taxon>
        <taxon>Actinomycetes</taxon>
        <taxon>Bifidobacteriales</taxon>
        <taxon>Bifidobacteriaceae</taxon>
        <taxon>Bifidobacterium</taxon>
    </lineage>
</organism>
<dbReference type="Pfam" id="PF00728">
    <property type="entry name" value="Glyco_hydro_20"/>
    <property type="match status" value="1"/>
</dbReference>
<dbReference type="Gene3D" id="3.20.20.80">
    <property type="entry name" value="Glycosidases"/>
    <property type="match status" value="1"/>
</dbReference>
<feature type="domain" description="Beta-hexosaminidase bacterial type N-terminal" evidence="7">
    <location>
        <begin position="19"/>
        <end position="153"/>
    </location>
</feature>
<dbReference type="STRING" id="1437605.AB656_02690"/>
<dbReference type="KEGG" id="bact:AB656_02690"/>
<dbReference type="OrthoDB" id="9763537at2"/>
<dbReference type="InterPro" id="IPR029018">
    <property type="entry name" value="Hex-like_dom2"/>
</dbReference>
<dbReference type="Proteomes" id="UP000029015">
    <property type="component" value="Unassembled WGS sequence"/>
</dbReference>
<dbReference type="InterPro" id="IPR025705">
    <property type="entry name" value="Beta_hexosaminidase_sua/sub"/>
</dbReference>
<keyword evidence="4 8" id="KW-0326">Glycosidase</keyword>
<dbReference type="PANTHER" id="PTHR22600:SF26">
    <property type="entry name" value="BETA-N-ACETYLHEXOSAMINIDASE"/>
    <property type="match status" value="1"/>
</dbReference>
<evidence type="ECO:0000313" key="9">
    <source>
        <dbReference type="Proteomes" id="UP000029015"/>
    </source>
</evidence>
<dbReference type="RefSeq" id="WP_081924848.1">
    <property type="nucleotide sequence ID" value="NZ_CP011786.1"/>
</dbReference>
<evidence type="ECO:0000256" key="4">
    <source>
        <dbReference type="ARBA" id="ARBA00023295"/>
    </source>
</evidence>
<evidence type="ECO:0000313" key="8">
    <source>
        <dbReference type="EMBL" id="KFI40115.1"/>
    </source>
</evidence>
<dbReference type="CDD" id="cd06565">
    <property type="entry name" value="GH20_GcnA-like"/>
    <property type="match status" value="1"/>
</dbReference>
<evidence type="ECO:0000256" key="3">
    <source>
        <dbReference type="ARBA" id="ARBA00022801"/>
    </source>
</evidence>
<evidence type="ECO:0000259" key="7">
    <source>
        <dbReference type="Pfam" id="PF02838"/>
    </source>
</evidence>
<keyword evidence="3 8" id="KW-0378">Hydrolase</keyword>
<reference evidence="8 9" key="1">
    <citation type="submission" date="2014-03" db="EMBL/GenBank/DDBJ databases">
        <title>Genomics of Bifidobacteria.</title>
        <authorList>
            <person name="Ventura M."/>
            <person name="Milani C."/>
            <person name="Lugli G.A."/>
        </authorList>
    </citation>
    <scope>NUCLEOTIDE SEQUENCE [LARGE SCALE GENOMIC DNA]</scope>
    <source>
        <strain evidence="8 9">DSM 22766</strain>
    </source>
</reference>
<protein>
    <submittedName>
        <fullName evidence="8">N-acetyl-beta-hexosaminidase</fullName>
        <ecNumber evidence="8">3.2.1.52</ecNumber>
    </submittedName>
</protein>
<evidence type="ECO:0000256" key="2">
    <source>
        <dbReference type="ARBA" id="ARBA00022729"/>
    </source>
</evidence>
<keyword evidence="9" id="KW-1185">Reference proteome</keyword>
<feature type="domain" description="Glycoside hydrolase family 20 catalytic" evidence="6">
    <location>
        <begin position="157"/>
        <end position="379"/>
    </location>
</feature>
<keyword evidence="2" id="KW-0732">Signal</keyword>
<dbReference type="InterPro" id="IPR015883">
    <property type="entry name" value="Glyco_hydro_20_cat"/>
</dbReference>
<dbReference type="EC" id="3.2.1.52" evidence="8"/>
<dbReference type="EMBL" id="JGYK01000001">
    <property type="protein sequence ID" value="KFI40115.1"/>
    <property type="molecule type" value="Genomic_DNA"/>
</dbReference>
<sequence length="670" mass="73351">MTPHNPAPPTACAPDAGLALIPRPRSLTATGGEFLLPFQGRVCYQGPMDAQSCQTGALLAEQLTDEIEAACSYSWDHAQGCLWSADLTLGLDPSLSKQAYRLTIGGHPAGEGASSAPISLLGGDLDGLRYAVQTLRQILRQTGALLPCLTIEDSPVFPVRSYSLDVTRGRVPTMNCLKGWVDALALCKYNQLQLYVEHAFAFDGMSESWRGCSPLLPQDIIDLDAYCRLQGIELVPSLSTFGHHYVNLRTRTLRRLGEFPEDADRPFSFIERQEHHTLNVAEPDSFAFSTAIIDAYAQLFTSRQFNIGGDETFDLGRGRSKPLADQVGVDKLYADYLTRLCDHLSSQGREPMFWGDIAVSMPAILPRLPKSCLLLNWLYSPRVDDSKVKLVADMGLPQYVCSAVQAWNGLLPRVSDAWSNISRLSAYGQRYGAVGSMVTDWGDYGHINDPVMSLPGMAYSAQCSWDTQGQDQRSCDRAITSLFFADRSGASMAALEHASTCQAFSWSDLVTYLELDDGKGGINQDVSRVVGLIKGQQAWQGADQTGLAGARRRYLEISADSLTAVPQTNDRLSQAARDLASSLKSPAGQPLQLAIEGQRLFNLLGWQLARREGLLADASGAGESEARALAGGLETWFEAYRSRWRKVSREAELRKVATVVWAFADMLRQG</sequence>
<dbReference type="SUPFAM" id="SSF55545">
    <property type="entry name" value="beta-N-acetylhexosaminidase-like domain"/>
    <property type="match status" value="1"/>
</dbReference>
<dbReference type="GO" id="GO:0004563">
    <property type="term" value="F:beta-N-acetylhexosaminidase activity"/>
    <property type="evidence" value="ECO:0007669"/>
    <property type="project" value="UniProtKB-EC"/>
</dbReference>
<dbReference type="InterPro" id="IPR015882">
    <property type="entry name" value="HEX_bac_N"/>
</dbReference>
<dbReference type="Pfam" id="PF02838">
    <property type="entry name" value="Glyco_hydro_20b"/>
    <property type="match status" value="1"/>
</dbReference>
<evidence type="ECO:0000256" key="5">
    <source>
        <dbReference type="PIRSR" id="PIRSR625705-1"/>
    </source>
</evidence>
<evidence type="ECO:0000259" key="6">
    <source>
        <dbReference type="Pfam" id="PF00728"/>
    </source>
</evidence>
<evidence type="ECO:0000256" key="1">
    <source>
        <dbReference type="ARBA" id="ARBA00006285"/>
    </source>
</evidence>
<name>A0A086Z0R5_9BIFI</name>
<proteinExistence type="inferred from homology"/>
<gene>
    <name evidence="8" type="ORF">BACT_0817</name>
</gene>
<dbReference type="GO" id="GO:0016020">
    <property type="term" value="C:membrane"/>
    <property type="evidence" value="ECO:0007669"/>
    <property type="project" value="TreeGrafter"/>
</dbReference>
<dbReference type="GO" id="GO:0030203">
    <property type="term" value="P:glycosaminoglycan metabolic process"/>
    <property type="evidence" value="ECO:0007669"/>
    <property type="project" value="TreeGrafter"/>
</dbReference>
<feature type="active site" description="Proton donor" evidence="5">
    <location>
        <position position="311"/>
    </location>
</feature>
<dbReference type="InterPro" id="IPR017853">
    <property type="entry name" value="GH"/>
</dbReference>
<accession>A0A086Z0R5</accession>
<dbReference type="PANTHER" id="PTHR22600">
    <property type="entry name" value="BETA-HEXOSAMINIDASE"/>
    <property type="match status" value="1"/>
</dbReference>
<dbReference type="PATRIC" id="fig|1437605.7.peg.553"/>
<dbReference type="GO" id="GO:0005975">
    <property type="term" value="P:carbohydrate metabolic process"/>
    <property type="evidence" value="ECO:0007669"/>
    <property type="project" value="InterPro"/>
</dbReference>
<dbReference type="SUPFAM" id="SSF51445">
    <property type="entry name" value="(Trans)glycosidases"/>
    <property type="match status" value="1"/>
</dbReference>
<dbReference type="Gene3D" id="3.30.379.10">
    <property type="entry name" value="Chitobiase/beta-hexosaminidase domain 2-like"/>
    <property type="match status" value="1"/>
</dbReference>
<comment type="caution">
    <text evidence="8">The sequence shown here is derived from an EMBL/GenBank/DDBJ whole genome shotgun (WGS) entry which is preliminary data.</text>
</comment>
<dbReference type="AlphaFoldDB" id="A0A086Z0R5"/>